<evidence type="ECO:0000313" key="11">
    <source>
        <dbReference type="Proteomes" id="UP001314635"/>
    </source>
</evidence>
<evidence type="ECO:0000256" key="6">
    <source>
        <dbReference type="ARBA" id="ARBA00023136"/>
    </source>
</evidence>
<dbReference type="GO" id="GO:0089702">
    <property type="term" value="F:undecaprenyl-phosphate glucose phosphotransferase activity"/>
    <property type="evidence" value="ECO:0007669"/>
    <property type="project" value="UniProtKB-EC"/>
</dbReference>
<evidence type="ECO:0000256" key="5">
    <source>
        <dbReference type="ARBA" id="ARBA00022989"/>
    </source>
</evidence>
<comment type="subcellular location">
    <subcellularLocation>
        <location evidence="1">Membrane</location>
        <topology evidence="1">Multi-pass membrane protein</topology>
    </subcellularLocation>
</comment>
<feature type="transmembrane region" description="Helical" evidence="8">
    <location>
        <begin position="261"/>
        <end position="282"/>
    </location>
</feature>
<evidence type="ECO:0000256" key="4">
    <source>
        <dbReference type="ARBA" id="ARBA00022692"/>
    </source>
</evidence>
<protein>
    <submittedName>
        <fullName evidence="10">Undecaprenyl-phosphate glucose phosphotransferase</fullName>
        <ecNumber evidence="10">2.7.8.31</ecNumber>
    </submittedName>
</protein>
<organism evidence="10 11">
    <name type="scientific">Bradyrhizobium denitrificans</name>
    <dbReference type="NCBI Taxonomy" id="2734912"/>
    <lineage>
        <taxon>Bacteria</taxon>
        <taxon>Pseudomonadati</taxon>
        <taxon>Pseudomonadota</taxon>
        <taxon>Alphaproteobacteria</taxon>
        <taxon>Hyphomicrobiales</taxon>
        <taxon>Nitrobacteraceae</taxon>
        <taxon>Bradyrhizobium</taxon>
    </lineage>
</organism>
<accession>A0ABS5GAW3</accession>
<keyword evidence="6 8" id="KW-0472">Membrane</keyword>
<keyword evidence="4 8" id="KW-0812">Transmembrane</keyword>
<dbReference type="InterPro" id="IPR003362">
    <property type="entry name" value="Bact_transf"/>
</dbReference>
<evidence type="ECO:0000256" key="3">
    <source>
        <dbReference type="ARBA" id="ARBA00022679"/>
    </source>
</evidence>
<evidence type="ECO:0000313" key="10">
    <source>
        <dbReference type="EMBL" id="MBR1138472.1"/>
    </source>
</evidence>
<dbReference type="Pfam" id="PF13727">
    <property type="entry name" value="CoA_binding_3"/>
    <property type="match status" value="1"/>
</dbReference>
<evidence type="ECO:0000256" key="8">
    <source>
        <dbReference type="SAM" id="Phobius"/>
    </source>
</evidence>
<dbReference type="InterPro" id="IPR017473">
    <property type="entry name" value="Undecaprenyl-P_gluc_Ptfrase"/>
</dbReference>
<evidence type="ECO:0000259" key="9">
    <source>
        <dbReference type="Pfam" id="PF02397"/>
    </source>
</evidence>
<dbReference type="Pfam" id="PF02397">
    <property type="entry name" value="Bac_transf"/>
    <property type="match status" value="1"/>
</dbReference>
<reference evidence="11" key="1">
    <citation type="journal article" date="2021" name="ISME J.">
        <title>Evolutionary origin and ecological implication of a unique nif island in free-living Bradyrhizobium lineages.</title>
        <authorList>
            <person name="Tao J."/>
        </authorList>
    </citation>
    <scope>NUCLEOTIDE SEQUENCE [LARGE SCALE GENOMIC DNA]</scope>
    <source>
        <strain evidence="11">SZCCT0094</strain>
    </source>
</reference>
<sequence length="446" mass="49751">MLIASLSACFAYHWLTDTPIPDLSAYFALGLAASFLHIVRLSGLAYYDLESAAKPAVEFLEIMFSWLTTALMLAFFAFLFKIGTAFSRGAFLLFLAAAPAGLLAGRKLAKYLLEDAVVRGVIGRRDLILLGAPQELDALEPRDLLVLFGAAEVHRIALSAASDPANQKAGDLKAVATAAKFMQEHDVTEVLLVIPWNSPERLEYLRQQMKAFPVSVRLLPDKQIRALSDYAPSAQQRVVSLEIQRAPLSAVERGVKRMMDIVIGLTALILLSPIIALTAILIKLDGKGPVFFLQNRKGFNGRQFVMFKFRTMTVLENGDTVTQATRNDPRVTRIGAYLRSASIDELPQLVNVLRGDMSLVGPRPHAIAHDNQFERLLQDYAFRHHVKPGMTGWAQVNGLRGATPSLDLISRRVEMDLWYINNWSLWLDVQIIMKTFFEVVRKRNAF</sequence>
<dbReference type="Proteomes" id="UP001314635">
    <property type="component" value="Unassembled WGS sequence"/>
</dbReference>
<dbReference type="PANTHER" id="PTHR30576:SF21">
    <property type="entry name" value="UDP-GLUCOSE:UNDECAPRENYL-PHOSPHATE GLUCOSE-1-PHOSPHATE TRANSFERASE"/>
    <property type="match status" value="1"/>
</dbReference>
<dbReference type="PANTHER" id="PTHR30576">
    <property type="entry name" value="COLANIC BIOSYNTHESIS UDP-GLUCOSE LIPID CARRIER TRANSFERASE"/>
    <property type="match status" value="1"/>
</dbReference>
<comment type="caution">
    <text evidence="10">The sequence shown here is derived from an EMBL/GenBank/DDBJ whole genome shotgun (WGS) entry which is preliminary data.</text>
</comment>
<keyword evidence="11" id="KW-1185">Reference proteome</keyword>
<keyword evidence="7" id="KW-0270">Exopolysaccharide synthesis</keyword>
<dbReference type="EMBL" id="JAFCLK010000021">
    <property type="protein sequence ID" value="MBR1138472.1"/>
    <property type="molecule type" value="Genomic_DNA"/>
</dbReference>
<gene>
    <name evidence="10" type="ORF">JQ619_22130</name>
</gene>
<feature type="transmembrane region" description="Helical" evidence="8">
    <location>
        <begin position="86"/>
        <end position="104"/>
    </location>
</feature>
<dbReference type="InterPro" id="IPR017475">
    <property type="entry name" value="EPS_sugar_tfrase"/>
</dbReference>
<keyword evidence="5 8" id="KW-1133">Transmembrane helix</keyword>
<evidence type="ECO:0000256" key="7">
    <source>
        <dbReference type="ARBA" id="ARBA00023169"/>
    </source>
</evidence>
<proteinExistence type="inferred from homology"/>
<comment type="similarity">
    <text evidence="2">Belongs to the bacterial sugar transferase family.</text>
</comment>
<feature type="transmembrane region" description="Helical" evidence="8">
    <location>
        <begin position="59"/>
        <end position="80"/>
    </location>
</feature>
<dbReference type="NCBIfam" id="TIGR03025">
    <property type="entry name" value="EPS_sugtrans"/>
    <property type="match status" value="1"/>
</dbReference>
<keyword evidence="3 10" id="KW-0808">Transferase</keyword>
<dbReference type="NCBIfam" id="TIGR03023">
    <property type="entry name" value="WcaJ_sugtrans"/>
    <property type="match status" value="1"/>
</dbReference>
<feature type="transmembrane region" description="Helical" evidence="8">
    <location>
        <begin position="25"/>
        <end position="47"/>
    </location>
</feature>
<evidence type="ECO:0000256" key="2">
    <source>
        <dbReference type="ARBA" id="ARBA00006464"/>
    </source>
</evidence>
<feature type="domain" description="Bacterial sugar transferase" evidence="9">
    <location>
        <begin position="256"/>
        <end position="440"/>
    </location>
</feature>
<evidence type="ECO:0000256" key="1">
    <source>
        <dbReference type="ARBA" id="ARBA00004141"/>
    </source>
</evidence>
<dbReference type="EC" id="2.7.8.31" evidence="10"/>
<name>A0ABS5GAW3_9BRAD</name>